<evidence type="ECO:0000313" key="12">
    <source>
        <dbReference type="EMBL" id="QBB71722.1"/>
    </source>
</evidence>
<proteinExistence type="inferred from homology"/>
<evidence type="ECO:0000256" key="9">
    <source>
        <dbReference type="ARBA" id="ARBA00023136"/>
    </source>
</evidence>
<keyword evidence="6 11" id="KW-0812">Transmembrane</keyword>
<evidence type="ECO:0000256" key="7">
    <source>
        <dbReference type="ARBA" id="ARBA00022927"/>
    </source>
</evidence>
<dbReference type="KEGG" id="xbc:ELE36_15925"/>
<sequence>MKVWWYGLQQRERRMLTVGGVVLALLLAWAFVWYPLTRARSDLQRQVIDQRQALAAMRADASEAQRLRGLGVQGQSSRQGKSLLALADASARGAGLTGALKRVEPLSEKSVRVSLDAASFDALMNWLESLARDCGVQATDFSADRADGVGLVNVRVTLEDH</sequence>
<reference evidence="12 13" key="1">
    <citation type="submission" date="2019-01" db="EMBL/GenBank/DDBJ databases">
        <title>Pseudolysobacter antarctica gen. nov., sp. nov., isolated from Fildes Peninsula, Antarctica.</title>
        <authorList>
            <person name="Wei Z."/>
            <person name="Peng F."/>
        </authorList>
    </citation>
    <scope>NUCLEOTIDE SEQUENCE [LARGE SCALE GENOMIC DNA]</scope>
    <source>
        <strain evidence="12 13">AQ6-296</strain>
    </source>
</reference>
<protein>
    <recommendedName>
        <fullName evidence="10">Type II secretion system protein M</fullName>
        <shortName evidence="10">T2SS protein M</shortName>
    </recommendedName>
    <alternativeName>
        <fullName evidence="10">General secretion pathway protein M</fullName>
    </alternativeName>
</protein>
<dbReference type="OrthoDB" id="6120808at2"/>
<evidence type="ECO:0000256" key="5">
    <source>
        <dbReference type="ARBA" id="ARBA00022519"/>
    </source>
</evidence>
<dbReference type="RefSeq" id="WP_129835002.1">
    <property type="nucleotide sequence ID" value="NZ_CP035704.1"/>
</dbReference>
<comment type="similarity">
    <text evidence="2 10">Belongs to the GSP M family.</text>
</comment>
<dbReference type="InterPro" id="IPR007690">
    <property type="entry name" value="T2SS_GspM"/>
</dbReference>
<dbReference type="InterPro" id="IPR023229">
    <property type="entry name" value="T2SS_M_periplasmic_sf"/>
</dbReference>
<dbReference type="Gene3D" id="3.30.1360.100">
    <property type="entry name" value="General secretion pathway protein M, EpsM"/>
    <property type="match status" value="1"/>
</dbReference>
<dbReference type="AlphaFoldDB" id="A0A411HML7"/>
<evidence type="ECO:0000256" key="1">
    <source>
        <dbReference type="ARBA" id="ARBA00004377"/>
    </source>
</evidence>
<dbReference type="SUPFAM" id="SSF103054">
    <property type="entry name" value="General secretion pathway protein M, EpsM"/>
    <property type="match status" value="1"/>
</dbReference>
<keyword evidence="9 10" id="KW-0472">Membrane</keyword>
<keyword evidence="3 10" id="KW-0813">Transport</keyword>
<keyword evidence="7 10" id="KW-0653">Protein transport</keyword>
<comment type="subcellular location">
    <subcellularLocation>
        <location evidence="1">Cell inner membrane</location>
        <topology evidence="1">Single-pass membrane protein</topology>
    </subcellularLocation>
</comment>
<evidence type="ECO:0000256" key="2">
    <source>
        <dbReference type="ARBA" id="ARBA00010637"/>
    </source>
</evidence>
<evidence type="ECO:0000256" key="4">
    <source>
        <dbReference type="ARBA" id="ARBA00022475"/>
    </source>
</evidence>
<keyword evidence="13" id="KW-1185">Reference proteome</keyword>
<organism evidence="12 13">
    <name type="scientific">Pseudolysobacter antarcticus</name>
    <dbReference type="NCBI Taxonomy" id="2511995"/>
    <lineage>
        <taxon>Bacteria</taxon>
        <taxon>Pseudomonadati</taxon>
        <taxon>Pseudomonadota</taxon>
        <taxon>Gammaproteobacteria</taxon>
        <taxon>Lysobacterales</taxon>
        <taxon>Rhodanobacteraceae</taxon>
        <taxon>Pseudolysobacter</taxon>
    </lineage>
</organism>
<accession>A0A411HML7</accession>
<evidence type="ECO:0000256" key="3">
    <source>
        <dbReference type="ARBA" id="ARBA00022448"/>
    </source>
</evidence>
<keyword evidence="5 10" id="KW-0997">Cell inner membrane</keyword>
<comment type="function">
    <text evidence="10">Inner membrane component of the type II secretion system required for the energy-dependent secretion of extracellular factors such as proteases and toxins from the periplasm.</text>
</comment>
<dbReference type="GO" id="GO:0015627">
    <property type="term" value="C:type II protein secretion system complex"/>
    <property type="evidence" value="ECO:0007669"/>
    <property type="project" value="InterPro"/>
</dbReference>
<dbReference type="PIRSF" id="PIRSF006291">
    <property type="entry name" value="GspM"/>
    <property type="match status" value="1"/>
</dbReference>
<gene>
    <name evidence="12" type="ORF">ELE36_15925</name>
</gene>
<dbReference type="Pfam" id="PF04612">
    <property type="entry name" value="T2SSM"/>
    <property type="match status" value="1"/>
</dbReference>
<evidence type="ECO:0000313" key="13">
    <source>
        <dbReference type="Proteomes" id="UP000291562"/>
    </source>
</evidence>
<dbReference type="Proteomes" id="UP000291562">
    <property type="component" value="Chromosome"/>
</dbReference>
<evidence type="ECO:0000256" key="6">
    <source>
        <dbReference type="ARBA" id="ARBA00022692"/>
    </source>
</evidence>
<keyword evidence="4 10" id="KW-1003">Cell membrane</keyword>
<evidence type="ECO:0000256" key="8">
    <source>
        <dbReference type="ARBA" id="ARBA00022989"/>
    </source>
</evidence>
<evidence type="ECO:0000256" key="11">
    <source>
        <dbReference type="SAM" id="Phobius"/>
    </source>
</evidence>
<dbReference type="GO" id="GO:0015628">
    <property type="term" value="P:protein secretion by the type II secretion system"/>
    <property type="evidence" value="ECO:0007669"/>
    <property type="project" value="InterPro"/>
</dbReference>
<evidence type="ECO:0000256" key="10">
    <source>
        <dbReference type="PIRNR" id="PIRNR006291"/>
    </source>
</evidence>
<dbReference type="GO" id="GO:0005886">
    <property type="term" value="C:plasma membrane"/>
    <property type="evidence" value="ECO:0007669"/>
    <property type="project" value="UniProtKB-SubCell"/>
</dbReference>
<feature type="transmembrane region" description="Helical" evidence="11">
    <location>
        <begin position="15"/>
        <end position="36"/>
    </location>
</feature>
<keyword evidence="8 11" id="KW-1133">Transmembrane helix</keyword>
<dbReference type="EMBL" id="CP035704">
    <property type="protein sequence ID" value="QBB71722.1"/>
    <property type="molecule type" value="Genomic_DNA"/>
</dbReference>
<name>A0A411HML7_9GAMM</name>